<evidence type="ECO:0000313" key="12">
    <source>
        <dbReference type="Proteomes" id="UP000061362"/>
    </source>
</evidence>
<dbReference type="OMA" id="MAYIQVA"/>
<dbReference type="EMBL" id="CP012175">
    <property type="protein sequence ID" value="AKV81567.1"/>
    <property type="molecule type" value="Genomic_DNA"/>
</dbReference>
<dbReference type="Proteomes" id="UP000062398">
    <property type="component" value="Chromosome"/>
</dbReference>
<evidence type="ECO:0000313" key="5">
    <source>
        <dbReference type="EMBL" id="AKV74834.1"/>
    </source>
</evidence>
<gene>
    <name evidence="4" type="ORF">HA72_1877</name>
    <name evidence="5" type="ORF">MsedA_1921</name>
    <name evidence="6" type="ORF">MsedB_1923</name>
    <name evidence="7" type="ORF">MsedC_1921</name>
    <name evidence="8" type="ORF">MsedD_1922</name>
    <name evidence="9" type="ORF">MsedE_1923</name>
</gene>
<dbReference type="PANTHER" id="PTHR21363">
    <property type="entry name" value="PREPHENATE DEHYDROGENASE"/>
    <property type="match status" value="1"/>
</dbReference>
<evidence type="ECO:0000259" key="3">
    <source>
        <dbReference type="PROSITE" id="PS51176"/>
    </source>
</evidence>
<evidence type="ECO:0000313" key="14">
    <source>
        <dbReference type="Proteomes" id="UP000062475"/>
    </source>
</evidence>
<dbReference type="Gene3D" id="1.20.59.10">
    <property type="entry name" value="Chorismate mutase"/>
    <property type="match status" value="1"/>
</dbReference>
<dbReference type="PANTHER" id="PTHR21363:SF0">
    <property type="entry name" value="PREPHENATE DEHYDROGENASE [NADP(+)]"/>
    <property type="match status" value="1"/>
</dbReference>
<dbReference type="Pfam" id="PF02153">
    <property type="entry name" value="PDH_N"/>
    <property type="match status" value="1"/>
</dbReference>
<evidence type="ECO:0000313" key="6">
    <source>
        <dbReference type="EMBL" id="AKV77070.1"/>
    </source>
</evidence>
<feature type="domain" description="Chorismate mutase" evidence="2">
    <location>
        <begin position="1"/>
        <end position="89"/>
    </location>
</feature>
<dbReference type="SMART" id="SM00830">
    <property type="entry name" value="CM_2"/>
    <property type="match status" value="1"/>
</dbReference>
<reference evidence="9 11" key="3">
    <citation type="submission" date="2015-07" db="EMBL/GenBank/DDBJ databases">
        <title>Physiological, transcriptional responses and genome re-sequencing of acid resistant extremely thermoacidophilic Metallosphaera sedula SARC-M1.</title>
        <authorList>
            <person name="Ai C."/>
            <person name="McCarthy S."/>
            <person name="Eckrich V."/>
            <person name="Rudrappa D."/>
            <person name="Qiu G."/>
            <person name="Blum P."/>
        </authorList>
    </citation>
    <scope>NUCLEOTIDE SEQUENCE [LARGE SCALE GENOMIC DNA]</scope>
    <source>
        <strain evidence="9 11">SARC-M1</strain>
    </source>
</reference>
<dbReference type="EC" id="1.3.1.12" evidence="4"/>
<dbReference type="Proteomes" id="UP000062475">
    <property type="component" value="Chromosome"/>
</dbReference>
<feature type="domain" description="Prephenate/arogenate dehydrogenase" evidence="3">
    <location>
        <begin position="92"/>
        <end position="344"/>
    </location>
</feature>
<dbReference type="PATRIC" id="fig|43687.5.peg.2032"/>
<evidence type="ECO:0000313" key="7">
    <source>
        <dbReference type="EMBL" id="AKV79322.1"/>
    </source>
</evidence>
<dbReference type="InterPro" id="IPR002701">
    <property type="entry name" value="CM_II_prokaryot"/>
</dbReference>
<dbReference type="PROSITE" id="PS51176">
    <property type="entry name" value="PDH_ADH"/>
    <property type="match status" value="1"/>
</dbReference>
<dbReference type="EMBL" id="CP008822">
    <property type="protein sequence ID" value="AIM28001.1"/>
    <property type="molecule type" value="Genomic_DNA"/>
</dbReference>
<dbReference type="GO" id="GO:0004106">
    <property type="term" value="F:chorismate mutase activity"/>
    <property type="evidence" value="ECO:0007669"/>
    <property type="project" value="UniProtKB-EC"/>
</dbReference>
<sequence length="344" mass="39753">MKELDQLRAEIDRVDEELFKLFFKRLELVSEIGHLKKKEGLPVTDERRESEVRERWRSLARAYGIPETLADNLLSTMFSVAKMREVNPSEKRKITLVGYGGMARSLASLFKLAKHEVVITGRSQEKSQKLAIDFNFTYMPMPQALQWGEIVILALPPEGVFSENVTRFLHLSKDRVVMDILSSKTRFFGKLEEMSRQMGFRFVSTHPLFGPYLNPVGEKIVLIPSETTGDLEEISEFWRGVGLTPLITDVDTHEKLMAVVQVLPHFFILGLSSSLDLLSRELNVDFSQFQTTNFREIYKIVRRVKELEPVILEIQRMNPYAEQARRLGLRELNTLFSTLQEEKK</sequence>
<dbReference type="InterPro" id="IPR003099">
    <property type="entry name" value="Prephen_DH"/>
</dbReference>
<dbReference type="GO" id="GO:0006571">
    <property type="term" value="P:tyrosine biosynthetic process"/>
    <property type="evidence" value="ECO:0007669"/>
    <property type="project" value="InterPro"/>
</dbReference>
<name>A0A088E6N1_9CREN</name>
<dbReference type="InterPro" id="IPR036291">
    <property type="entry name" value="NAD(P)-bd_dom_sf"/>
</dbReference>
<dbReference type="Proteomes" id="UP000061362">
    <property type="component" value="Chromosome"/>
</dbReference>
<dbReference type="GeneID" id="97613022"/>
<dbReference type="EMBL" id="CP012174">
    <property type="protein sequence ID" value="AKV79322.1"/>
    <property type="molecule type" value="Genomic_DNA"/>
</dbReference>
<reference evidence="12 13" key="2">
    <citation type="journal article" date="2015" name="Genome Announc.">
        <title>Complete Genome Sequences of Evolved Arsenate-Resistant Metallosphaera sedula Strains.</title>
        <authorList>
            <person name="Ai C."/>
            <person name="McCarthy S."/>
            <person name="Schackwitz W."/>
            <person name="Martin J."/>
            <person name="Lipzen A."/>
            <person name="Blum P."/>
        </authorList>
    </citation>
    <scope>NUCLEOTIDE SEQUENCE [LARGE SCALE GENOMIC DNA]</scope>
    <source>
        <strain evidence="7 13">ARS120-1</strain>
        <strain evidence="8 12">ARS120-2</strain>
        <strain evidence="5 15">ARS50-1</strain>
        <strain evidence="6 14">ARS50-2</strain>
    </source>
</reference>
<evidence type="ECO:0000256" key="1">
    <source>
        <dbReference type="ARBA" id="ARBA00023002"/>
    </source>
</evidence>
<dbReference type="NCBIfam" id="TIGR01791">
    <property type="entry name" value="CM_archaeal"/>
    <property type="match status" value="1"/>
</dbReference>
<evidence type="ECO:0000313" key="10">
    <source>
        <dbReference type="Proteomes" id="UP000029084"/>
    </source>
</evidence>
<dbReference type="GO" id="GO:0008977">
    <property type="term" value="F:prephenate dehydrogenase (NAD+) activity"/>
    <property type="evidence" value="ECO:0007669"/>
    <property type="project" value="UniProtKB-EC"/>
</dbReference>
<organism evidence="4 10">
    <name type="scientific">Metallosphaera sedula</name>
    <dbReference type="NCBI Taxonomy" id="43687"/>
    <lineage>
        <taxon>Archaea</taxon>
        <taxon>Thermoproteota</taxon>
        <taxon>Thermoprotei</taxon>
        <taxon>Sulfolobales</taxon>
        <taxon>Sulfolobaceae</taxon>
        <taxon>Metallosphaera</taxon>
    </lineage>
</organism>
<evidence type="ECO:0000313" key="4">
    <source>
        <dbReference type="EMBL" id="AIM28001.1"/>
    </source>
</evidence>
<evidence type="ECO:0000313" key="15">
    <source>
        <dbReference type="Proteomes" id="UP000068832"/>
    </source>
</evidence>
<dbReference type="Gene3D" id="1.10.3660.10">
    <property type="entry name" value="6-phosphogluconate dehydrogenase C-terminal like domain"/>
    <property type="match status" value="1"/>
</dbReference>
<evidence type="ECO:0000313" key="13">
    <source>
        <dbReference type="Proteomes" id="UP000062398"/>
    </source>
</evidence>
<dbReference type="PROSITE" id="PS51168">
    <property type="entry name" value="CHORISMATE_MUT_2"/>
    <property type="match status" value="1"/>
</dbReference>
<dbReference type="SUPFAM" id="SSF51735">
    <property type="entry name" value="NAD(P)-binding Rossmann-fold domains"/>
    <property type="match status" value="1"/>
</dbReference>
<dbReference type="EC" id="5.4.99.5" evidence="4"/>
<evidence type="ECO:0000313" key="11">
    <source>
        <dbReference type="Proteomes" id="UP000056255"/>
    </source>
</evidence>
<dbReference type="EMBL" id="CP012176">
    <property type="protein sequence ID" value="AKV83800.1"/>
    <property type="molecule type" value="Genomic_DNA"/>
</dbReference>
<keyword evidence="1 4" id="KW-0560">Oxidoreductase</keyword>
<dbReference type="GO" id="GO:0046417">
    <property type="term" value="P:chorismate metabolic process"/>
    <property type="evidence" value="ECO:0007669"/>
    <property type="project" value="InterPro"/>
</dbReference>
<evidence type="ECO:0000313" key="8">
    <source>
        <dbReference type="EMBL" id="AKV81567.1"/>
    </source>
</evidence>
<dbReference type="GO" id="GO:0070403">
    <property type="term" value="F:NAD+ binding"/>
    <property type="evidence" value="ECO:0007669"/>
    <property type="project" value="InterPro"/>
</dbReference>
<dbReference type="InterPro" id="IPR050812">
    <property type="entry name" value="Preph/Arog_dehydrog"/>
</dbReference>
<dbReference type="Gene3D" id="3.40.50.720">
    <property type="entry name" value="NAD(P)-binding Rossmann-like Domain"/>
    <property type="match status" value="1"/>
</dbReference>
<dbReference type="Pfam" id="PF01817">
    <property type="entry name" value="CM_2"/>
    <property type="match status" value="1"/>
</dbReference>
<dbReference type="Proteomes" id="UP000029084">
    <property type="component" value="Chromosome"/>
</dbReference>
<dbReference type="OrthoDB" id="34329at2157"/>
<accession>A0A088E6N1</accession>
<dbReference type="AlphaFoldDB" id="A0A088E6N1"/>
<dbReference type="RefSeq" id="WP_012021804.1">
    <property type="nucleotide sequence ID" value="NZ_CP008822.1"/>
</dbReference>
<dbReference type="GO" id="GO:0004665">
    <property type="term" value="F:prephenate dehydrogenase (NADP+) activity"/>
    <property type="evidence" value="ECO:0007669"/>
    <property type="project" value="InterPro"/>
</dbReference>
<dbReference type="EMBL" id="CP012173">
    <property type="protein sequence ID" value="AKV77070.1"/>
    <property type="molecule type" value="Genomic_DNA"/>
</dbReference>
<evidence type="ECO:0000313" key="9">
    <source>
        <dbReference type="EMBL" id="AKV83800.1"/>
    </source>
</evidence>
<dbReference type="InterPro" id="IPR036263">
    <property type="entry name" value="Chorismate_II_sf"/>
</dbReference>
<dbReference type="InterPro" id="IPR010950">
    <property type="entry name" value="Chorismate_mutase_arc"/>
</dbReference>
<dbReference type="InterPro" id="IPR008927">
    <property type="entry name" value="6-PGluconate_DH-like_C_sf"/>
</dbReference>
<keyword evidence="4" id="KW-0413">Isomerase</keyword>
<dbReference type="Proteomes" id="UP000068832">
    <property type="component" value="Chromosome"/>
</dbReference>
<dbReference type="InterPro" id="IPR036979">
    <property type="entry name" value="CM_dom_sf"/>
</dbReference>
<dbReference type="SUPFAM" id="SSF48600">
    <property type="entry name" value="Chorismate mutase II"/>
    <property type="match status" value="1"/>
</dbReference>
<dbReference type="SUPFAM" id="SSF48179">
    <property type="entry name" value="6-phosphogluconate dehydrogenase C-terminal domain-like"/>
    <property type="match status" value="1"/>
</dbReference>
<protein>
    <submittedName>
        <fullName evidence="4 5">Chorismate mutase</fullName>
        <ecNumber evidence="4">1.3.1.12</ecNumber>
        <ecNumber evidence="4">5.4.99.5</ecNumber>
    </submittedName>
</protein>
<dbReference type="Proteomes" id="UP000056255">
    <property type="component" value="Chromosome"/>
</dbReference>
<reference evidence="4 10" key="1">
    <citation type="journal article" date="2014" name="J. Bacteriol.">
        <title>Role of an Archaeal PitA Transporter in the Copper and Arsenic Resistance of Metallosphaera sedula, an Extreme Thermoacidophile.</title>
        <authorList>
            <person name="McCarthy S."/>
            <person name="Ai C."/>
            <person name="Wheaton G."/>
            <person name="Tevatia R."/>
            <person name="Eckrich V."/>
            <person name="Kelly R."/>
            <person name="Blum P."/>
        </authorList>
    </citation>
    <scope>NUCLEOTIDE SEQUENCE [LARGE SCALE GENOMIC DNA]</scope>
    <source>
        <strain evidence="4 10">CuR1</strain>
    </source>
</reference>
<dbReference type="EMBL" id="CP012172">
    <property type="protein sequence ID" value="AKV74834.1"/>
    <property type="molecule type" value="Genomic_DNA"/>
</dbReference>
<evidence type="ECO:0000259" key="2">
    <source>
        <dbReference type="PROSITE" id="PS51168"/>
    </source>
</evidence>
<proteinExistence type="predicted"/>
<dbReference type="InterPro" id="IPR046826">
    <property type="entry name" value="PDH_N"/>
</dbReference>